<dbReference type="Pfam" id="PF13442">
    <property type="entry name" value="Cytochrome_CBB3"/>
    <property type="match status" value="1"/>
</dbReference>
<dbReference type="EMBL" id="BDCO01000002">
    <property type="protein sequence ID" value="GAT33391.1"/>
    <property type="molecule type" value="Genomic_DNA"/>
</dbReference>
<evidence type="ECO:0000256" key="2">
    <source>
        <dbReference type="ARBA" id="ARBA00022723"/>
    </source>
</evidence>
<dbReference type="GO" id="GO:0009055">
    <property type="term" value="F:electron transfer activity"/>
    <property type="evidence" value="ECO:0007669"/>
    <property type="project" value="InterPro"/>
</dbReference>
<protein>
    <submittedName>
        <fullName evidence="6">Cytochrome C oxidase, cbb3-type, subunit III</fullName>
    </submittedName>
</protein>
<proteinExistence type="predicted"/>
<evidence type="ECO:0000256" key="4">
    <source>
        <dbReference type="PROSITE-ProRule" id="PRU00433"/>
    </source>
</evidence>
<feature type="domain" description="Cytochrome c" evidence="5">
    <location>
        <begin position="10"/>
        <end position="97"/>
    </location>
</feature>
<keyword evidence="3 4" id="KW-0408">Iron</keyword>
<dbReference type="Gene3D" id="1.10.760.10">
    <property type="entry name" value="Cytochrome c-like domain"/>
    <property type="match status" value="1"/>
</dbReference>
<reference evidence="7" key="1">
    <citation type="journal article" date="2017" name="Genome Announc.">
        <title>Draft Genome Sequence of Terrimicrobium sacchariphilum NM-5T, a Facultative Anaerobic Soil Bacterium of the Class Spartobacteria.</title>
        <authorList>
            <person name="Qiu Y.L."/>
            <person name="Tourlousse D.M."/>
            <person name="Matsuura N."/>
            <person name="Ohashi A."/>
            <person name="Sekiguchi Y."/>
        </authorList>
    </citation>
    <scope>NUCLEOTIDE SEQUENCE [LARGE SCALE GENOMIC DNA]</scope>
    <source>
        <strain evidence="7">NM-5</strain>
    </source>
</reference>
<accession>A0A146G7A0</accession>
<dbReference type="GO" id="GO:0046872">
    <property type="term" value="F:metal ion binding"/>
    <property type="evidence" value="ECO:0007669"/>
    <property type="project" value="UniProtKB-KW"/>
</dbReference>
<dbReference type="InterPro" id="IPR036909">
    <property type="entry name" value="Cyt_c-like_dom_sf"/>
</dbReference>
<evidence type="ECO:0000256" key="3">
    <source>
        <dbReference type="ARBA" id="ARBA00023004"/>
    </source>
</evidence>
<dbReference type="STRING" id="690879.TSACC_21807"/>
<dbReference type="PANTHER" id="PTHR35008:SF8">
    <property type="entry name" value="ALCOHOL DEHYDROGENASE CYTOCHROME C SUBUNIT"/>
    <property type="match status" value="1"/>
</dbReference>
<evidence type="ECO:0000313" key="6">
    <source>
        <dbReference type="EMBL" id="GAT33391.1"/>
    </source>
</evidence>
<dbReference type="SUPFAM" id="SSF46626">
    <property type="entry name" value="Cytochrome c"/>
    <property type="match status" value="1"/>
</dbReference>
<dbReference type="AlphaFoldDB" id="A0A146G7A0"/>
<dbReference type="GO" id="GO:0020037">
    <property type="term" value="F:heme binding"/>
    <property type="evidence" value="ECO:0007669"/>
    <property type="project" value="InterPro"/>
</dbReference>
<dbReference type="InterPro" id="IPR009056">
    <property type="entry name" value="Cyt_c-like_dom"/>
</dbReference>
<keyword evidence="7" id="KW-1185">Reference proteome</keyword>
<comment type="caution">
    <text evidence="6">The sequence shown here is derived from an EMBL/GenBank/DDBJ whole genome shotgun (WGS) entry which is preliminary data.</text>
</comment>
<dbReference type="InParanoid" id="A0A146G7A0"/>
<dbReference type="Proteomes" id="UP000076023">
    <property type="component" value="Unassembled WGS sequence"/>
</dbReference>
<evidence type="ECO:0000259" key="5">
    <source>
        <dbReference type="PROSITE" id="PS51007"/>
    </source>
</evidence>
<evidence type="ECO:0000313" key="7">
    <source>
        <dbReference type="Proteomes" id="UP000076023"/>
    </source>
</evidence>
<dbReference type="PROSITE" id="PS51007">
    <property type="entry name" value="CYTC"/>
    <property type="match status" value="1"/>
</dbReference>
<name>A0A146G7A0_TERSA</name>
<sequence length="115" mass="11969">MVVVADELETQLVAGAGVYEMNCAQCHVAGKGGPTAPALIGTAIVKGPAKAIIEVVLKGQTGKVVVDGKPFNGQMPAFDYLTDEEIASVVAYIRKQFGEVGEVVPVQTVTDARPK</sequence>
<evidence type="ECO:0000256" key="1">
    <source>
        <dbReference type="ARBA" id="ARBA00022617"/>
    </source>
</evidence>
<organism evidence="6 7">
    <name type="scientific">Terrimicrobium sacchariphilum</name>
    <dbReference type="NCBI Taxonomy" id="690879"/>
    <lineage>
        <taxon>Bacteria</taxon>
        <taxon>Pseudomonadati</taxon>
        <taxon>Verrucomicrobiota</taxon>
        <taxon>Terrimicrobiia</taxon>
        <taxon>Terrimicrobiales</taxon>
        <taxon>Terrimicrobiaceae</taxon>
        <taxon>Terrimicrobium</taxon>
    </lineage>
</organism>
<dbReference type="InterPro" id="IPR051459">
    <property type="entry name" value="Cytochrome_c-type_DH"/>
</dbReference>
<keyword evidence="1 4" id="KW-0349">Heme</keyword>
<keyword evidence="2 4" id="KW-0479">Metal-binding</keyword>
<gene>
    <name evidence="6" type="ORF">TSACC_21807</name>
</gene>
<dbReference type="PANTHER" id="PTHR35008">
    <property type="entry name" value="BLL4482 PROTEIN-RELATED"/>
    <property type="match status" value="1"/>
</dbReference>